<evidence type="ECO:0000256" key="1">
    <source>
        <dbReference type="SAM" id="MobiDB-lite"/>
    </source>
</evidence>
<accession>A0A392R617</accession>
<reference evidence="2 3" key="1">
    <citation type="journal article" date="2018" name="Front. Plant Sci.">
        <title>Red Clover (Trifolium pratense) and Zigzag Clover (T. medium) - A Picture of Genomic Similarities and Differences.</title>
        <authorList>
            <person name="Dluhosova J."/>
            <person name="Istvanek J."/>
            <person name="Nedelnik J."/>
            <person name="Repkova J."/>
        </authorList>
    </citation>
    <scope>NUCLEOTIDE SEQUENCE [LARGE SCALE GENOMIC DNA]</scope>
    <source>
        <strain evidence="3">cv. 10/8</strain>
        <tissue evidence="2">Leaf</tissue>
    </source>
</reference>
<name>A0A392R617_9FABA</name>
<protein>
    <submittedName>
        <fullName evidence="2">Uncharacterized protein</fullName>
    </submittedName>
</protein>
<keyword evidence="3" id="KW-1185">Reference proteome</keyword>
<dbReference type="Proteomes" id="UP000265520">
    <property type="component" value="Unassembled WGS sequence"/>
</dbReference>
<feature type="region of interest" description="Disordered" evidence="1">
    <location>
        <begin position="1"/>
        <end position="59"/>
    </location>
</feature>
<feature type="compositionally biased region" description="Polar residues" evidence="1">
    <location>
        <begin position="43"/>
        <end position="56"/>
    </location>
</feature>
<proteinExistence type="predicted"/>
<evidence type="ECO:0000313" key="2">
    <source>
        <dbReference type="EMBL" id="MCI31296.1"/>
    </source>
</evidence>
<comment type="caution">
    <text evidence="2">The sequence shown here is derived from an EMBL/GenBank/DDBJ whole genome shotgun (WGS) entry which is preliminary data.</text>
</comment>
<organism evidence="2 3">
    <name type="scientific">Trifolium medium</name>
    <dbReference type="NCBI Taxonomy" id="97028"/>
    <lineage>
        <taxon>Eukaryota</taxon>
        <taxon>Viridiplantae</taxon>
        <taxon>Streptophyta</taxon>
        <taxon>Embryophyta</taxon>
        <taxon>Tracheophyta</taxon>
        <taxon>Spermatophyta</taxon>
        <taxon>Magnoliopsida</taxon>
        <taxon>eudicotyledons</taxon>
        <taxon>Gunneridae</taxon>
        <taxon>Pentapetalae</taxon>
        <taxon>rosids</taxon>
        <taxon>fabids</taxon>
        <taxon>Fabales</taxon>
        <taxon>Fabaceae</taxon>
        <taxon>Papilionoideae</taxon>
        <taxon>50 kb inversion clade</taxon>
        <taxon>NPAAA clade</taxon>
        <taxon>Hologalegina</taxon>
        <taxon>IRL clade</taxon>
        <taxon>Trifolieae</taxon>
        <taxon>Trifolium</taxon>
    </lineage>
</organism>
<feature type="compositionally biased region" description="Basic and acidic residues" evidence="1">
    <location>
        <begin position="1"/>
        <end position="23"/>
    </location>
</feature>
<dbReference type="AlphaFoldDB" id="A0A392R617"/>
<dbReference type="EMBL" id="LXQA010186101">
    <property type="protein sequence ID" value="MCI31296.1"/>
    <property type="molecule type" value="Genomic_DNA"/>
</dbReference>
<sequence>MDQHLPKAFLDKERKDTQPEAEKGTILQQDIKPPPPFTVAAMTGTNPNGKSPNGNQHVRVRWCRNREMVDRTTNSRGYMATMA</sequence>
<evidence type="ECO:0000313" key="3">
    <source>
        <dbReference type="Proteomes" id="UP000265520"/>
    </source>
</evidence>